<evidence type="ECO:0000313" key="5">
    <source>
        <dbReference type="Proteomes" id="UP000007435"/>
    </source>
</evidence>
<proteinExistence type="predicted"/>
<keyword evidence="1 4" id="KW-0808">Transferase</keyword>
<dbReference type="OrthoDB" id="9792322at2"/>
<dbReference type="eggNOG" id="COG0297">
    <property type="taxonomic scope" value="Bacteria"/>
</dbReference>
<dbReference type="GO" id="GO:0009103">
    <property type="term" value="P:lipopolysaccharide biosynthetic process"/>
    <property type="evidence" value="ECO:0007669"/>
    <property type="project" value="TreeGrafter"/>
</dbReference>
<reference evidence="4 5" key="2">
    <citation type="journal article" date="2011" name="Stand. Genomic Sci.">
        <title>Complete genome sequence of Leadbetterella byssophila type strain (4M15).</title>
        <authorList>
            <person name="Abt B."/>
            <person name="Teshima H."/>
            <person name="Lucas S."/>
            <person name="Lapidus A."/>
            <person name="Del Rio T.G."/>
            <person name="Nolan M."/>
            <person name="Tice H."/>
            <person name="Cheng J.F."/>
            <person name="Pitluck S."/>
            <person name="Liolios K."/>
            <person name="Pagani I."/>
            <person name="Ivanova N."/>
            <person name="Mavromatis K."/>
            <person name="Pati A."/>
            <person name="Tapia R."/>
            <person name="Han C."/>
            <person name="Goodwin L."/>
            <person name="Chen A."/>
            <person name="Palaniappan K."/>
            <person name="Land M."/>
            <person name="Hauser L."/>
            <person name="Chang Y.J."/>
            <person name="Jeffries C.D."/>
            <person name="Rohde M."/>
            <person name="Goker M."/>
            <person name="Tindall B.J."/>
            <person name="Detter J.C."/>
            <person name="Woyke T."/>
            <person name="Bristow J."/>
            <person name="Eisen J.A."/>
            <person name="Markowitz V."/>
            <person name="Hugenholtz P."/>
            <person name="Klenk H.P."/>
            <person name="Kyrpides N.C."/>
        </authorList>
    </citation>
    <scope>NUCLEOTIDE SEQUENCE [LARGE SCALE GENOMIC DNA]</scope>
    <source>
        <strain evidence="5">DSM 17132 / JCM 16389 / KACC 11308 / NBRC 106382 / 4M15</strain>
    </source>
</reference>
<dbReference type="GO" id="GO:0016757">
    <property type="term" value="F:glycosyltransferase activity"/>
    <property type="evidence" value="ECO:0007669"/>
    <property type="project" value="InterPro"/>
</dbReference>
<dbReference type="Proteomes" id="UP000007435">
    <property type="component" value="Chromosome"/>
</dbReference>
<keyword evidence="5" id="KW-1185">Reference proteome</keyword>
<sequence length="372" mass="42395">MEILFVSHKYPPSTGGMEKQSFELINGMKRYAKVHMLVYEGQESLLSFFIHLQKRITQIIKENPGIQMVHFNDGLIGTFCSFHKSYAHIARSVTLHGLDVTFPSSFYRIRLLTRMNRYDKIIAVSDATAKEAIKSGLDPEKVVVVANGVDTKENAYSAEELPIIDPRPFLLMLGRPVERKGFSWFINHVLPLVRKKYQLIIVGPYKEVPNLLERILHILPKKLRTRIMLFLGFPSDSVNLRKLLPGNPDVKHLGHLPYTTIVQLFRRSAAFIMPNIHQEGDMEGFGLVCLEASVNGALVLASQVDGIPSAIHSYKNGILLPADDPNAWAKTLMDLEKYQNKKEAFTLYTKENFSWDRMVKAYLKVFQNDHVL</sequence>
<dbReference type="InterPro" id="IPR028098">
    <property type="entry name" value="Glyco_trans_4-like_N"/>
</dbReference>
<dbReference type="RefSeq" id="WP_013407317.1">
    <property type="nucleotide sequence ID" value="NC_014655.1"/>
</dbReference>
<dbReference type="Gene3D" id="3.40.50.2000">
    <property type="entry name" value="Glycogen Phosphorylase B"/>
    <property type="match status" value="2"/>
</dbReference>
<dbReference type="STRING" id="649349.Lbys_0489"/>
<dbReference type="Pfam" id="PF00534">
    <property type="entry name" value="Glycos_transf_1"/>
    <property type="match status" value="1"/>
</dbReference>
<feature type="domain" description="Glycosyl transferase family 1" evidence="2">
    <location>
        <begin position="160"/>
        <end position="350"/>
    </location>
</feature>
<organism evidence="4 5">
    <name type="scientific">Leadbetterella byssophila (strain DSM 17132 / JCM 16389 / KACC 11308 / NBRC 106382 / 4M15)</name>
    <dbReference type="NCBI Taxonomy" id="649349"/>
    <lineage>
        <taxon>Bacteria</taxon>
        <taxon>Pseudomonadati</taxon>
        <taxon>Bacteroidota</taxon>
        <taxon>Cytophagia</taxon>
        <taxon>Cytophagales</taxon>
        <taxon>Leadbetterellaceae</taxon>
        <taxon>Leadbetterella</taxon>
    </lineage>
</organism>
<accession>E4RXB8</accession>
<evidence type="ECO:0000259" key="2">
    <source>
        <dbReference type="Pfam" id="PF00534"/>
    </source>
</evidence>
<dbReference type="PANTHER" id="PTHR46401:SF2">
    <property type="entry name" value="GLYCOSYLTRANSFERASE WBBK-RELATED"/>
    <property type="match status" value="1"/>
</dbReference>
<dbReference type="SUPFAM" id="SSF53756">
    <property type="entry name" value="UDP-Glycosyltransferase/glycogen phosphorylase"/>
    <property type="match status" value="1"/>
</dbReference>
<dbReference type="PANTHER" id="PTHR46401">
    <property type="entry name" value="GLYCOSYLTRANSFERASE WBBK-RELATED"/>
    <property type="match status" value="1"/>
</dbReference>
<protein>
    <submittedName>
        <fullName evidence="4">Glycosyl transferase group 1</fullName>
    </submittedName>
</protein>
<gene>
    <name evidence="4" type="ordered locus">Lbys_0489</name>
</gene>
<dbReference type="InterPro" id="IPR001296">
    <property type="entry name" value="Glyco_trans_1"/>
</dbReference>
<dbReference type="Pfam" id="PF13439">
    <property type="entry name" value="Glyco_transf_4"/>
    <property type="match status" value="1"/>
</dbReference>
<dbReference type="KEGG" id="lby:Lbys_0489"/>
<reference key="1">
    <citation type="submission" date="2010-11" db="EMBL/GenBank/DDBJ databases">
        <title>The complete genome of Leadbetterella byssophila DSM 17132.</title>
        <authorList>
            <consortium name="US DOE Joint Genome Institute (JGI-PGF)"/>
            <person name="Lucas S."/>
            <person name="Copeland A."/>
            <person name="Lapidus A."/>
            <person name="Glavina del Rio T."/>
            <person name="Dalin E."/>
            <person name="Tice H."/>
            <person name="Bruce D."/>
            <person name="Goodwin L."/>
            <person name="Pitluck S."/>
            <person name="Kyrpides N."/>
            <person name="Mavromatis K."/>
            <person name="Ivanova N."/>
            <person name="Teshima H."/>
            <person name="Brettin T."/>
            <person name="Detter J.C."/>
            <person name="Han C."/>
            <person name="Tapia R."/>
            <person name="Land M."/>
            <person name="Hauser L."/>
            <person name="Markowitz V."/>
            <person name="Cheng J.-F."/>
            <person name="Hugenholtz P."/>
            <person name="Woyke T."/>
            <person name="Wu D."/>
            <person name="Tindall B."/>
            <person name="Pomrenke H.G."/>
            <person name="Brambilla E."/>
            <person name="Klenk H.-P."/>
            <person name="Eisen J.A."/>
        </authorList>
    </citation>
    <scope>NUCLEOTIDE SEQUENCE [LARGE SCALE GENOMIC DNA]</scope>
    <source>
        <strain>DSM 17132</strain>
    </source>
</reference>
<dbReference type="EMBL" id="CP002305">
    <property type="protein sequence ID" value="ADQ16263.1"/>
    <property type="molecule type" value="Genomic_DNA"/>
</dbReference>
<dbReference type="HOGENOM" id="CLU_009583_2_5_10"/>
<dbReference type="CDD" id="cd03801">
    <property type="entry name" value="GT4_PimA-like"/>
    <property type="match status" value="1"/>
</dbReference>
<dbReference type="CAZy" id="GT4">
    <property type="family name" value="Glycosyltransferase Family 4"/>
</dbReference>
<feature type="domain" description="Glycosyltransferase subfamily 4-like N-terminal" evidence="3">
    <location>
        <begin position="46"/>
        <end position="152"/>
    </location>
</feature>
<evidence type="ECO:0000256" key="1">
    <source>
        <dbReference type="ARBA" id="ARBA00022679"/>
    </source>
</evidence>
<evidence type="ECO:0000259" key="3">
    <source>
        <dbReference type="Pfam" id="PF13439"/>
    </source>
</evidence>
<dbReference type="AlphaFoldDB" id="E4RXB8"/>
<name>E4RXB8_LEAB4</name>
<evidence type="ECO:0000313" key="4">
    <source>
        <dbReference type="EMBL" id="ADQ16263.1"/>
    </source>
</evidence>